<keyword evidence="1" id="KW-0647">Proteasome</keyword>
<gene>
    <name evidence="1" type="ORF">OJ930_11050</name>
</gene>
<dbReference type="GO" id="GO:0016811">
    <property type="term" value="F:hydrolase activity, acting on carbon-nitrogen (but not peptide) bonds, in linear amides"/>
    <property type="evidence" value="ECO:0007669"/>
    <property type="project" value="TreeGrafter"/>
</dbReference>
<comment type="caution">
    <text evidence="1">The sequence shown here is derived from an EMBL/GenBank/DDBJ whole genome shotgun (WGS) entry which is preliminary data.</text>
</comment>
<name>A0AAW5TJB2_STRAP</name>
<dbReference type="GO" id="GO:0070490">
    <property type="term" value="P:protein pupylation"/>
    <property type="evidence" value="ECO:0007669"/>
    <property type="project" value="TreeGrafter"/>
</dbReference>
<dbReference type="InterPro" id="IPR004347">
    <property type="entry name" value="Pup_ligase/deamidase"/>
</dbReference>
<feature type="non-terminal residue" evidence="1">
    <location>
        <position position="1"/>
    </location>
</feature>
<dbReference type="AlphaFoldDB" id="A0AAW5TJB2"/>
<accession>A0AAW5TJB2</accession>
<dbReference type="GO" id="GO:0010498">
    <property type="term" value="P:proteasomal protein catabolic process"/>
    <property type="evidence" value="ECO:0007669"/>
    <property type="project" value="InterPro"/>
</dbReference>
<dbReference type="GO" id="GO:0000502">
    <property type="term" value="C:proteasome complex"/>
    <property type="evidence" value="ECO:0007669"/>
    <property type="project" value="UniProtKB-KW"/>
</dbReference>
<dbReference type="PANTHER" id="PTHR42307:SF2">
    <property type="entry name" value="PUP DEAMIDASE_DEPUPYLASE"/>
    <property type="match status" value="1"/>
</dbReference>
<dbReference type="PANTHER" id="PTHR42307">
    <property type="entry name" value="PUP DEAMIDASE/DEPUPYLASE"/>
    <property type="match status" value="1"/>
</dbReference>
<evidence type="ECO:0000313" key="2">
    <source>
        <dbReference type="Proteomes" id="UP001208853"/>
    </source>
</evidence>
<proteinExistence type="predicted"/>
<dbReference type="GO" id="GO:0019941">
    <property type="term" value="P:modification-dependent protein catabolic process"/>
    <property type="evidence" value="ECO:0007669"/>
    <property type="project" value="InterPro"/>
</dbReference>
<feature type="non-terminal residue" evidence="1">
    <location>
        <position position="118"/>
    </location>
</feature>
<dbReference type="GO" id="GO:0005524">
    <property type="term" value="F:ATP binding"/>
    <property type="evidence" value="ECO:0007669"/>
    <property type="project" value="TreeGrafter"/>
</dbReference>
<reference evidence="1" key="1">
    <citation type="submission" date="2022-10" db="EMBL/GenBank/DDBJ databases">
        <title>Comparative genomic study of S. anginosus.</title>
        <authorList>
            <person name="Prasad A."/>
            <person name="Ene A."/>
            <person name="Jablonska S."/>
            <person name="Du J."/>
            <person name="Wolfe A.J."/>
            <person name="Putonti C."/>
        </authorList>
    </citation>
    <scope>NUCLEOTIDE SEQUENCE</scope>
    <source>
        <strain evidence="1">UMB6888</strain>
    </source>
</reference>
<protein>
    <submittedName>
        <fullName evidence="1">Proteasome accessory factor PafA2 family protein</fullName>
    </submittedName>
</protein>
<organism evidence="1 2">
    <name type="scientific">Streptococcus anginosus</name>
    <dbReference type="NCBI Taxonomy" id="1328"/>
    <lineage>
        <taxon>Bacteria</taxon>
        <taxon>Bacillati</taxon>
        <taxon>Bacillota</taxon>
        <taxon>Bacilli</taxon>
        <taxon>Lactobacillales</taxon>
        <taxon>Streptococcaceae</taxon>
        <taxon>Streptococcus</taxon>
        <taxon>Streptococcus anginosus group</taxon>
    </lineage>
</organism>
<dbReference type="EMBL" id="JAPAIK010000247">
    <property type="protein sequence ID" value="MCW1073506.1"/>
    <property type="molecule type" value="Genomic_DNA"/>
</dbReference>
<dbReference type="GO" id="GO:0008233">
    <property type="term" value="F:peptidase activity"/>
    <property type="evidence" value="ECO:0007669"/>
    <property type="project" value="TreeGrafter"/>
</dbReference>
<sequence>PEYSSPETATPREAVLWDRAGELIARRGIELLREGGREFAIYKNNVDGKGAAYGSHENYLVDRALPFTEIIRYLTPFFVTRPILCGTGRVGLGPRSEQPGFQISQRADYVENDVGLET</sequence>
<dbReference type="Proteomes" id="UP001208853">
    <property type="component" value="Unassembled WGS sequence"/>
</dbReference>
<dbReference type="Pfam" id="PF03136">
    <property type="entry name" value="Pup_ligase"/>
    <property type="match status" value="1"/>
</dbReference>
<evidence type="ECO:0000313" key="1">
    <source>
        <dbReference type="EMBL" id="MCW1073506.1"/>
    </source>
</evidence>